<dbReference type="InterPro" id="IPR027417">
    <property type="entry name" value="P-loop_NTPase"/>
</dbReference>
<dbReference type="EMBL" id="JAXIVU010000001">
    <property type="protein sequence ID" value="MDY7218273.1"/>
    <property type="molecule type" value="Genomic_DNA"/>
</dbReference>
<keyword evidence="2 7" id="KW-0547">Nucleotide-binding</keyword>
<evidence type="ECO:0000259" key="6">
    <source>
        <dbReference type="PROSITE" id="PS51194"/>
    </source>
</evidence>
<dbReference type="CDD" id="cd18793">
    <property type="entry name" value="SF2_C_SNF"/>
    <property type="match status" value="1"/>
</dbReference>
<dbReference type="InterPro" id="IPR000330">
    <property type="entry name" value="SNF2_N"/>
</dbReference>
<gene>
    <name evidence="7" type="ORF">TOI97_01570</name>
</gene>
<evidence type="ECO:0000259" key="4">
    <source>
        <dbReference type="PROSITE" id="PS50966"/>
    </source>
</evidence>
<evidence type="ECO:0000313" key="7">
    <source>
        <dbReference type="EMBL" id="MDY7218273.1"/>
    </source>
</evidence>
<keyword evidence="3" id="KW-0863">Zinc-finger</keyword>
<evidence type="ECO:0000259" key="5">
    <source>
        <dbReference type="PROSITE" id="PS51192"/>
    </source>
</evidence>
<keyword evidence="2 7" id="KW-0067">ATP-binding</keyword>
<dbReference type="InterPro" id="IPR001650">
    <property type="entry name" value="Helicase_C-like"/>
</dbReference>
<organism evidence="7 8">
    <name type="scientific">Denitrificimonas halotolerans</name>
    <dbReference type="NCBI Taxonomy" id="3098930"/>
    <lineage>
        <taxon>Bacteria</taxon>
        <taxon>Pseudomonadati</taxon>
        <taxon>Pseudomonadota</taxon>
        <taxon>Gammaproteobacteria</taxon>
        <taxon>Pseudomonadales</taxon>
        <taxon>Pseudomonadaceae</taxon>
        <taxon>Denitrificimonas</taxon>
    </lineage>
</organism>
<dbReference type="SMART" id="SM00487">
    <property type="entry name" value="DEXDc"/>
    <property type="match status" value="1"/>
</dbReference>
<evidence type="ECO:0000256" key="3">
    <source>
        <dbReference type="PROSITE-ProRule" id="PRU00325"/>
    </source>
</evidence>
<feature type="domain" description="SWIM-type" evidence="4">
    <location>
        <begin position="58"/>
        <end position="96"/>
    </location>
</feature>
<accession>A0ABU5GMW9</accession>
<proteinExistence type="predicted"/>
<keyword evidence="1" id="KW-0378">Hydrolase</keyword>
<dbReference type="Pfam" id="PF00271">
    <property type="entry name" value="Helicase_C"/>
    <property type="match status" value="1"/>
</dbReference>
<dbReference type="GO" id="GO:0004386">
    <property type="term" value="F:helicase activity"/>
    <property type="evidence" value="ECO:0007669"/>
    <property type="project" value="UniProtKB-KW"/>
</dbReference>
<protein>
    <submittedName>
        <fullName evidence="7">DEAD/DEAH box helicase</fullName>
    </submittedName>
</protein>
<evidence type="ECO:0000313" key="8">
    <source>
        <dbReference type="Proteomes" id="UP001294570"/>
    </source>
</evidence>
<dbReference type="Gene3D" id="3.40.50.300">
    <property type="entry name" value="P-loop containing nucleotide triphosphate hydrolases"/>
    <property type="match status" value="1"/>
</dbReference>
<dbReference type="Proteomes" id="UP001294570">
    <property type="component" value="Unassembled WGS sequence"/>
</dbReference>
<keyword evidence="8" id="KW-1185">Reference proteome</keyword>
<reference evidence="7 8" key="1">
    <citation type="submission" date="2023-12" db="EMBL/GenBank/DDBJ databases">
        <title>Denitrificimonas halotolerans sp. nov.,a novel species isolated from landfill leachate.</title>
        <authorList>
            <person name="Wang S."/>
        </authorList>
    </citation>
    <scope>NUCLEOTIDE SEQUENCE [LARGE SCALE GENOMIC DNA]</scope>
    <source>
        <strain evidence="7 8">JX-1</strain>
    </source>
</reference>
<dbReference type="Gene3D" id="3.40.50.10810">
    <property type="entry name" value="Tandem AAA-ATPase domain"/>
    <property type="match status" value="1"/>
</dbReference>
<dbReference type="InterPro" id="IPR038718">
    <property type="entry name" value="SNF2-like_sf"/>
</dbReference>
<dbReference type="PROSITE" id="PS51194">
    <property type="entry name" value="HELICASE_CTER"/>
    <property type="match status" value="1"/>
</dbReference>
<dbReference type="Pfam" id="PF00176">
    <property type="entry name" value="SNF2-rel_dom"/>
    <property type="match status" value="1"/>
</dbReference>
<dbReference type="InterPro" id="IPR014001">
    <property type="entry name" value="Helicase_ATP-bd"/>
</dbReference>
<name>A0ABU5GMW9_9GAMM</name>
<keyword evidence="3" id="KW-0862">Zinc</keyword>
<keyword evidence="2 7" id="KW-0347">Helicase</keyword>
<keyword evidence="3" id="KW-0479">Metal-binding</keyword>
<dbReference type="SMART" id="SM00490">
    <property type="entry name" value="HELICc"/>
    <property type="match status" value="1"/>
</dbReference>
<dbReference type="InterPro" id="IPR049730">
    <property type="entry name" value="SNF2/RAD54-like_C"/>
</dbReference>
<dbReference type="InterPro" id="IPR007527">
    <property type="entry name" value="Znf_SWIM"/>
</dbReference>
<feature type="domain" description="Helicase ATP-binding" evidence="5">
    <location>
        <begin position="430"/>
        <end position="590"/>
    </location>
</feature>
<evidence type="ECO:0000256" key="1">
    <source>
        <dbReference type="ARBA" id="ARBA00022801"/>
    </source>
</evidence>
<dbReference type="PROSITE" id="PS50966">
    <property type="entry name" value="ZF_SWIM"/>
    <property type="match status" value="1"/>
</dbReference>
<dbReference type="RefSeq" id="WP_321552363.1">
    <property type="nucleotide sequence ID" value="NZ_JAXIVU010000001.1"/>
</dbReference>
<dbReference type="PANTHER" id="PTHR10799">
    <property type="entry name" value="SNF2/RAD54 HELICASE FAMILY"/>
    <property type="match status" value="1"/>
</dbReference>
<dbReference type="PROSITE" id="PS51192">
    <property type="entry name" value="HELICASE_ATP_BIND_1"/>
    <property type="match status" value="1"/>
</dbReference>
<evidence type="ECO:0000256" key="2">
    <source>
        <dbReference type="ARBA" id="ARBA00022806"/>
    </source>
</evidence>
<feature type="domain" description="Helicase C-terminal" evidence="6">
    <location>
        <begin position="721"/>
        <end position="875"/>
    </location>
</feature>
<dbReference type="CDD" id="cd18012">
    <property type="entry name" value="DEXQc_arch_SWI2_SNF2"/>
    <property type="match status" value="1"/>
</dbReference>
<comment type="caution">
    <text evidence="7">The sequence shown here is derived from an EMBL/GenBank/DDBJ whole genome shotgun (WGS) entry which is preliminary data.</text>
</comment>
<dbReference type="Pfam" id="PF04434">
    <property type="entry name" value="SWIM"/>
    <property type="match status" value="1"/>
</dbReference>
<sequence length="884" mass="100616">MSKPLDIHNLQCAQWRQAFQPGDFKRGKAYAAQQRSTLLHLQDFTLTARCKGSAKQSYTQSIQLLPQTDYYDINGRCSCYVGYNCKHVVAALLTLEQAQVNNQPPAALTNTAALSTSTPKLKVIDAPLQQPVPQLTFGSISLERYEKRSARMLTSVQHRAALAFNYQGHLCSDKPKATFLAKIGPYQRLRFMRDLKFEQSCRTLLQKLGWKISLRRSDATPEDAGEVYELPSEQAWLTFMQQPLQDLRDQNWQIIMLPGFQYNLLPVDQWHVTIEEEPSLDWFSLELGIEVAGQSIRLLPILLQLIRHSPQLLDPNYLQQRDNQEIVIVMIHQLGRRVALPYERIRSVLQSLSDLYVRENISNEYKLRLPCQEAARLNKLQAQGIEWHGGEKIQALAKQLTEPLHKLCEAPQGLQAQLRDYQLEGLTWMQNLMQLGMSGILADDMGLGKTLQTLAHILTEKNTQRLQNPALIILPTSLIANWQDEIARFTPNLNVLTLHGADRHTRFNQIAQADAVISTYALLSRDASRLLAQDWHLIVLDEAQTIKNPRSKAAQCASQLRSNQRLCLTGTPIENNLSELWSLFNFLMPGWLGDNKSFSRQYRTPIEKLGDAQRLKHLQGRLQPFILRRNKQQVASELPKKTEITHYIDLSGAQRDRYETLRLAMDKKVRHAIERTGIGASHILLLEALLRLRQICCDLRLLSEEDAQTYTSKASAKMQHLLNMLRIFIAEGRRILIFSQFTSMLSLIAEALKQEHIDFVQLTGQTRDRRTPVEQFQSEQVPVFLISLKAGGVGLNLTAADTVIHFDPWWNPATEAQASDRAYRIGQDKPVFIYKLIARGSVEEKIQHLQQHKAELARSILEGGSSSRINLDSDAIDSLLAPLN</sequence>
<dbReference type="SUPFAM" id="SSF52540">
    <property type="entry name" value="P-loop containing nucleoside triphosphate hydrolases"/>
    <property type="match status" value="2"/>
</dbReference>